<gene>
    <name evidence="1" type="ORF">ACFFTP_22440</name>
</gene>
<reference evidence="1 2" key="1">
    <citation type="submission" date="2024-09" db="EMBL/GenBank/DDBJ databases">
        <authorList>
            <person name="Sun Q."/>
            <person name="Mori K."/>
        </authorList>
    </citation>
    <scope>NUCLEOTIDE SEQUENCE [LARGE SCALE GENOMIC DNA]</scope>
    <source>
        <strain evidence="1 2">JCM 4414</strain>
    </source>
</reference>
<protein>
    <recommendedName>
        <fullName evidence="3">Secreted protein</fullName>
    </recommendedName>
</protein>
<evidence type="ECO:0000313" key="2">
    <source>
        <dbReference type="Proteomes" id="UP001589716"/>
    </source>
</evidence>
<name>A0ABV5QTT6_9ACTN</name>
<dbReference type="Proteomes" id="UP001589716">
    <property type="component" value="Unassembled WGS sequence"/>
</dbReference>
<dbReference type="RefSeq" id="WP_345484616.1">
    <property type="nucleotide sequence ID" value="NZ_BAAAWU010000001.1"/>
</dbReference>
<keyword evidence="2" id="KW-1185">Reference proteome</keyword>
<proteinExistence type="predicted"/>
<organism evidence="1 2">
    <name type="scientific">Streptomyces roseoviridis</name>
    <dbReference type="NCBI Taxonomy" id="67361"/>
    <lineage>
        <taxon>Bacteria</taxon>
        <taxon>Bacillati</taxon>
        <taxon>Actinomycetota</taxon>
        <taxon>Actinomycetes</taxon>
        <taxon>Kitasatosporales</taxon>
        <taxon>Streptomycetaceae</taxon>
        <taxon>Streptomyces</taxon>
    </lineage>
</organism>
<comment type="caution">
    <text evidence="1">The sequence shown here is derived from an EMBL/GenBank/DDBJ whole genome shotgun (WGS) entry which is preliminary data.</text>
</comment>
<sequence>MVTEPTAVSKRRTRALVPPWSRLLWLGALLFGLLYAHGLHADSNAGHTAPGSVVTTAVGHVHDRVQASFDDQDPDGDRAHAVQDCATGQPPAGFDILPPVVSPLAVERALDDAAGIGKAAVTVPPAAGSCPAPAVLRI</sequence>
<dbReference type="EMBL" id="JBHMCT010000013">
    <property type="protein sequence ID" value="MFB9556939.1"/>
    <property type="molecule type" value="Genomic_DNA"/>
</dbReference>
<evidence type="ECO:0008006" key="3">
    <source>
        <dbReference type="Google" id="ProtNLM"/>
    </source>
</evidence>
<evidence type="ECO:0000313" key="1">
    <source>
        <dbReference type="EMBL" id="MFB9556939.1"/>
    </source>
</evidence>
<accession>A0ABV5QTT6</accession>